<reference evidence="1" key="1">
    <citation type="submission" date="2022-03" db="EMBL/GenBank/DDBJ databases">
        <authorList>
            <person name="Sayadi A."/>
        </authorList>
    </citation>
    <scope>NUCLEOTIDE SEQUENCE</scope>
</reference>
<dbReference type="AlphaFoldDB" id="A0A9P0Q6B6"/>
<organism evidence="1 2">
    <name type="scientific">Acanthoscelides obtectus</name>
    <name type="common">Bean weevil</name>
    <name type="synonym">Bruchus obtectus</name>
    <dbReference type="NCBI Taxonomy" id="200917"/>
    <lineage>
        <taxon>Eukaryota</taxon>
        <taxon>Metazoa</taxon>
        <taxon>Ecdysozoa</taxon>
        <taxon>Arthropoda</taxon>
        <taxon>Hexapoda</taxon>
        <taxon>Insecta</taxon>
        <taxon>Pterygota</taxon>
        <taxon>Neoptera</taxon>
        <taxon>Endopterygota</taxon>
        <taxon>Coleoptera</taxon>
        <taxon>Polyphaga</taxon>
        <taxon>Cucujiformia</taxon>
        <taxon>Chrysomeloidea</taxon>
        <taxon>Chrysomelidae</taxon>
        <taxon>Bruchinae</taxon>
        <taxon>Bruchini</taxon>
        <taxon>Acanthoscelides</taxon>
    </lineage>
</organism>
<proteinExistence type="predicted"/>
<evidence type="ECO:0000313" key="1">
    <source>
        <dbReference type="EMBL" id="CAH2008046.1"/>
    </source>
</evidence>
<evidence type="ECO:0000313" key="2">
    <source>
        <dbReference type="Proteomes" id="UP001152888"/>
    </source>
</evidence>
<gene>
    <name evidence="1" type="ORF">ACAOBT_LOCUS29981</name>
</gene>
<dbReference type="EMBL" id="CAKOFQ010007781">
    <property type="protein sequence ID" value="CAH2008046.1"/>
    <property type="molecule type" value="Genomic_DNA"/>
</dbReference>
<protein>
    <submittedName>
        <fullName evidence="1">Uncharacterized protein</fullName>
    </submittedName>
</protein>
<name>A0A9P0Q6B6_ACAOB</name>
<sequence length="136" mass="15568">MNNNADILPPSKVKPNSIFIFDDAMAENQTSILGYFSMGRHKGVDCFYCVQSYSWVPKSVIRDNANLIILFKVDNTHLSHVFSDHVAPDMTFKQFQDMCAMCWSDKHGFLVIDKDSELTSGRYRKGFDSFINPLED</sequence>
<accession>A0A9P0Q6B6</accession>
<keyword evidence="2" id="KW-1185">Reference proteome</keyword>
<dbReference type="Proteomes" id="UP001152888">
    <property type="component" value="Unassembled WGS sequence"/>
</dbReference>
<comment type="caution">
    <text evidence="1">The sequence shown here is derived from an EMBL/GenBank/DDBJ whole genome shotgun (WGS) entry which is preliminary data.</text>
</comment>
<dbReference type="OrthoDB" id="6818379at2759"/>